<dbReference type="Proteomes" id="UP000275012">
    <property type="component" value="Unassembled WGS sequence"/>
</dbReference>
<keyword evidence="2" id="KW-0732">Signal</keyword>
<dbReference type="SUPFAM" id="SSF50939">
    <property type="entry name" value="Sialidases"/>
    <property type="match status" value="1"/>
</dbReference>
<feature type="signal peptide" evidence="2">
    <location>
        <begin position="1"/>
        <end position="35"/>
    </location>
</feature>
<protein>
    <recommendedName>
        <fullName evidence="5">Exo-alpha-sialidase</fullName>
    </recommendedName>
</protein>
<name>A0A3M2HLV0_9GAMM</name>
<proteinExistence type="predicted"/>
<keyword evidence="4" id="KW-1185">Reference proteome</keyword>
<sequence length="438" mass="47794">MRPAPARAYRPFRRAALSILLLPLLAACAPSDRQAGAEQPPAPTEIMQWGVPAPPGAALPDLVKAPDGTMLLSWVEQPAPKRYRLRLTRAETAPAVPAWQEPLTIGEGDDWFVNWADTPHVFGLADGSLWAHWLRSTGPERMDYGIELVRSRDAGRTWTPPLMIHPVHGPGDHGFVTFWPQARDRLGIAWLDSRQKATSATHKKPDGASDPHAHHSPGTMMLRAASYDGDLVRQGEWPLDKSTCDCCPTASAMTDAGVVVVYRGRTADEIRDTRIVRFDGERWSAPRDVHADGWKMPGCPVNGPVVVARGKTVWVAWFTMADGVPEVRAARSDDAGEHFGPAMTLAKGEHVLGRLSLALAPDMLLLASYETHPDGAQALLLGRYALDWRPRDRVEVTTLASSGRGSGIPRVQWSGSAAWLVWTDARDGKPFIAGASVR</sequence>
<evidence type="ECO:0000256" key="2">
    <source>
        <dbReference type="SAM" id="SignalP"/>
    </source>
</evidence>
<evidence type="ECO:0000313" key="4">
    <source>
        <dbReference type="Proteomes" id="UP000275012"/>
    </source>
</evidence>
<dbReference type="PROSITE" id="PS51257">
    <property type="entry name" value="PROKAR_LIPOPROTEIN"/>
    <property type="match status" value="1"/>
</dbReference>
<evidence type="ECO:0000313" key="3">
    <source>
        <dbReference type="EMBL" id="RMH87892.1"/>
    </source>
</evidence>
<dbReference type="EMBL" id="RFLY01000023">
    <property type="protein sequence ID" value="RMH87892.1"/>
    <property type="molecule type" value="Genomic_DNA"/>
</dbReference>
<evidence type="ECO:0008006" key="5">
    <source>
        <dbReference type="Google" id="ProtNLM"/>
    </source>
</evidence>
<comment type="caution">
    <text evidence="3">The sequence shown here is derived from an EMBL/GenBank/DDBJ whole genome shotgun (WGS) entry which is preliminary data.</text>
</comment>
<reference evidence="3 4" key="1">
    <citation type="submission" date="2018-10" db="EMBL/GenBank/DDBJ databases">
        <title>Proposal of Lysobacter pythonis sp. nov. isolated from royal pythons (Python regius).</title>
        <authorList>
            <person name="Hans-Juergen B."/>
            <person name="Huptas C."/>
            <person name="Sandra B."/>
            <person name="Igor L."/>
            <person name="Joachim S."/>
            <person name="Siegfried S."/>
            <person name="Mareike W."/>
            <person name="Peter K."/>
        </authorList>
    </citation>
    <scope>NUCLEOTIDE SEQUENCE [LARGE SCALE GENOMIC DNA]</scope>
    <source>
        <strain evidence="3 4">4284/11</strain>
    </source>
</reference>
<feature type="chain" id="PRO_5018269779" description="Exo-alpha-sialidase" evidence="2">
    <location>
        <begin position="36"/>
        <end position="438"/>
    </location>
</feature>
<dbReference type="OrthoDB" id="9764969at2"/>
<dbReference type="InterPro" id="IPR036278">
    <property type="entry name" value="Sialidase_sf"/>
</dbReference>
<organism evidence="3 4">
    <name type="scientific">Solilutibacter pythonis</name>
    <dbReference type="NCBI Taxonomy" id="2483112"/>
    <lineage>
        <taxon>Bacteria</taxon>
        <taxon>Pseudomonadati</taxon>
        <taxon>Pseudomonadota</taxon>
        <taxon>Gammaproteobacteria</taxon>
        <taxon>Lysobacterales</taxon>
        <taxon>Lysobacteraceae</taxon>
        <taxon>Solilutibacter</taxon>
    </lineage>
</organism>
<feature type="compositionally biased region" description="Basic and acidic residues" evidence="1">
    <location>
        <begin position="203"/>
        <end position="213"/>
    </location>
</feature>
<evidence type="ECO:0000256" key="1">
    <source>
        <dbReference type="SAM" id="MobiDB-lite"/>
    </source>
</evidence>
<accession>A0A3M2HLV0</accession>
<feature type="region of interest" description="Disordered" evidence="1">
    <location>
        <begin position="197"/>
        <end position="218"/>
    </location>
</feature>
<gene>
    <name evidence="3" type="ORF">EBB59_12485</name>
</gene>
<dbReference type="Gene3D" id="2.120.10.10">
    <property type="match status" value="2"/>
</dbReference>
<dbReference type="AlphaFoldDB" id="A0A3M2HLV0"/>